<organism evidence="9 11">
    <name type="scientific">Pyrenophora tritici-repentis</name>
    <dbReference type="NCBI Taxonomy" id="45151"/>
    <lineage>
        <taxon>Eukaryota</taxon>
        <taxon>Fungi</taxon>
        <taxon>Dikarya</taxon>
        <taxon>Ascomycota</taxon>
        <taxon>Pezizomycotina</taxon>
        <taxon>Dothideomycetes</taxon>
        <taxon>Pleosporomycetidae</taxon>
        <taxon>Pleosporales</taxon>
        <taxon>Pleosporineae</taxon>
        <taxon>Pleosporaceae</taxon>
        <taxon>Pyrenophora</taxon>
    </lineage>
</organism>
<comment type="caution">
    <text evidence="9">The sequence shown here is derived from an EMBL/GenBank/DDBJ whole genome shotgun (WGS) entry which is preliminary data.</text>
</comment>
<evidence type="ECO:0000256" key="3">
    <source>
        <dbReference type="ARBA" id="ARBA00022989"/>
    </source>
</evidence>
<dbReference type="AlphaFoldDB" id="A0A2W1FR65"/>
<feature type="compositionally biased region" description="Basic and acidic residues" evidence="6">
    <location>
        <begin position="315"/>
        <end position="325"/>
    </location>
</feature>
<evidence type="ECO:0000313" key="12">
    <source>
        <dbReference type="Proteomes" id="UP000249757"/>
    </source>
</evidence>
<feature type="compositionally biased region" description="Basic and acidic residues" evidence="6">
    <location>
        <begin position="340"/>
        <end position="349"/>
    </location>
</feature>
<keyword evidence="12" id="KW-1185">Reference proteome</keyword>
<name>A0A2W1FR65_9PLEO</name>
<evidence type="ECO:0000259" key="8">
    <source>
        <dbReference type="Pfam" id="PF20684"/>
    </source>
</evidence>
<dbReference type="GO" id="GO:0016020">
    <property type="term" value="C:membrane"/>
    <property type="evidence" value="ECO:0007669"/>
    <property type="project" value="UniProtKB-SubCell"/>
</dbReference>
<dbReference type="Proteomes" id="UP000249757">
    <property type="component" value="Unassembled WGS sequence"/>
</dbReference>
<evidence type="ECO:0000256" key="6">
    <source>
        <dbReference type="SAM" id="MobiDB-lite"/>
    </source>
</evidence>
<dbReference type="OMA" id="NLTLWVK"/>
<sequence length="376" mass="41809">MASPSGPPPNLPLDDRSLELKIPIISLICFSSIFVCLRLGVNWKNKNFFMLTDHLLWTGYVLAVAGAACCYKMAEVGGGKHVWDPIMTPQNLEKYLYFLWLGQILNLYGMALIKLSVCAYIFMLDFSRSFRIIIWASVVIHLGINFVFPTVILFGECTPYSKHWDVTNTKPGSCWGAKPRVISGYSGAATNILTDMLYTVAPLIYIARVQLPKRTIWGVRAVFLCGLVTTTVSALKLYEMKSLNVSKDPTYDSVNLSIFAISEVFVGAFTASLPPLRKTFENLLKQVLPTSLTGASRTPKGSVESYELPHSGSKLSDKPRRRGGDVDDDDSELGILPDEEVFRERKDSDQSITKTTHLSVTADSKSIASRRQSDWV</sequence>
<reference evidence="9" key="1">
    <citation type="journal article" date="2018" name="BMC Genomics">
        <title>Comparative genomics of the wheat fungal pathogen Pyrenophora tritici-repentis reveals chromosomal variations and genome plasticity.</title>
        <authorList>
            <person name="Moolhuijzen P."/>
            <person name="See P.T."/>
            <person name="Hane J.K."/>
            <person name="Shi G."/>
            <person name="Liu Z."/>
            <person name="Oliver R.P."/>
            <person name="Moffat C.S."/>
        </authorList>
    </citation>
    <scope>NUCLEOTIDE SEQUENCE [LARGE SCALE GENOMIC DNA]</scope>
    <source>
        <strain evidence="9">M4</strain>
    </source>
</reference>
<evidence type="ECO:0000313" key="11">
    <source>
        <dbReference type="Proteomes" id="UP000245464"/>
    </source>
</evidence>
<evidence type="ECO:0000313" key="10">
    <source>
        <dbReference type="EMBL" id="KAI1518275.1"/>
    </source>
</evidence>
<dbReference type="Proteomes" id="UP000245464">
    <property type="component" value="Chromosome 1"/>
</dbReference>
<feature type="transmembrane region" description="Helical" evidence="7">
    <location>
        <begin position="188"/>
        <end position="207"/>
    </location>
</feature>
<comment type="subcellular location">
    <subcellularLocation>
        <location evidence="1">Membrane</location>
        <topology evidence="1">Multi-pass membrane protein</topology>
    </subcellularLocation>
</comment>
<dbReference type="PANTHER" id="PTHR33048">
    <property type="entry name" value="PTH11-LIKE INTEGRAL MEMBRANE PROTEIN (AFU_ORTHOLOGUE AFUA_5G11245)"/>
    <property type="match status" value="1"/>
</dbReference>
<dbReference type="InterPro" id="IPR049326">
    <property type="entry name" value="Rhodopsin_dom_fungi"/>
</dbReference>
<feature type="transmembrane region" description="Helical" evidence="7">
    <location>
        <begin position="55"/>
        <end position="74"/>
    </location>
</feature>
<evidence type="ECO:0000256" key="5">
    <source>
        <dbReference type="ARBA" id="ARBA00038359"/>
    </source>
</evidence>
<gene>
    <name evidence="10" type="ORF">Ptr86124_003576</name>
    <name evidence="9" type="ORF">PtrM4_022290</name>
</gene>
<feature type="transmembrane region" description="Helical" evidence="7">
    <location>
        <begin position="94"/>
        <end position="122"/>
    </location>
</feature>
<evidence type="ECO:0000256" key="4">
    <source>
        <dbReference type="ARBA" id="ARBA00023136"/>
    </source>
</evidence>
<dbReference type="PANTHER" id="PTHR33048:SF163">
    <property type="entry name" value="INTEGRAL MEMBRANE PROTEIN (AFU_ORTHOLOGUE AFUA_8G05510)"/>
    <property type="match status" value="1"/>
</dbReference>
<evidence type="ECO:0000256" key="7">
    <source>
        <dbReference type="SAM" id="Phobius"/>
    </source>
</evidence>
<dbReference type="InterPro" id="IPR052337">
    <property type="entry name" value="SAT4-like"/>
</dbReference>
<feature type="domain" description="Rhodopsin" evidence="8">
    <location>
        <begin position="37"/>
        <end position="281"/>
    </location>
</feature>
<keyword evidence="2 7" id="KW-0812">Transmembrane</keyword>
<reference evidence="10" key="3">
    <citation type="journal article" date="2022" name="bioRxiv">
        <title>A global pangenome for the wheat fungal pathogen Pyrenophora tritici-repentis and prediction of effector protein structural homology.</title>
        <authorList>
            <person name="Moolhuijzen P."/>
            <person name="See P.T."/>
            <person name="Shi G."/>
            <person name="Powell H.R."/>
            <person name="Cockram J."/>
            <person name="Jorgensen L.N."/>
            <person name="Benslimane H."/>
            <person name="Strelkov S.E."/>
            <person name="Turner J."/>
            <person name="Liu Z."/>
            <person name="Moffat C.S."/>
        </authorList>
    </citation>
    <scope>NUCLEOTIDE SEQUENCE</scope>
    <source>
        <strain evidence="10">86-124</strain>
    </source>
</reference>
<evidence type="ECO:0000313" key="9">
    <source>
        <dbReference type="EMBL" id="KAF7577989.1"/>
    </source>
</evidence>
<accession>A0A2W1FR65</accession>
<feature type="transmembrane region" description="Helical" evidence="7">
    <location>
        <begin position="219"/>
        <end position="238"/>
    </location>
</feature>
<proteinExistence type="inferred from homology"/>
<dbReference type="OrthoDB" id="4682787at2759"/>
<protein>
    <recommendedName>
        <fullName evidence="8">Rhodopsin domain-containing protein</fullName>
    </recommendedName>
</protein>
<comment type="similarity">
    <text evidence="5">Belongs to the SAT4 family.</text>
</comment>
<feature type="compositionally biased region" description="Polar residues" evidence="6">
    <location>
        <begin position="350"/>
        <end position="370"/>
    </location>
</feature>
<dbReference type="EMBL" id="NRDI02000003">
    <property type="protein sequence ID" value="KAI1518275.1"/>
    <property type="molecule type" value="Genomic_DNA"/>
</dbReference>
<keyword evidence="3 7" id="KW-1133">Transmembrane helix</keyword>
<feature type="transmembrane region" description="Helical" evidence="7">
    <location>
        <begin position="258"/>
        <end position="276"/>
    </location>
</feature>
<dbReference type="Pfam" id="PF20684">
    <property type="entry name" value="Fung_rhodopsin"/>
    <property type="match status" value="1"/>
</dbReference>
<feature type="transmembrane region" description="Helical" evidence="7">
    <location>
        <begin position="134"/>
        <end position="155"/>
    </location>
</feature>
<reference evidence="10" key="2">
    <citation type="submission" date="2021-05" db="EMBL/GenBank/DDBJ databases">
        <authorList>
            <person name="Moolhuijzen P.M."/>
            <person name="Moffat C.S."/>
        </authorList>
    </citation>
    <scope>NUCLEOTIDE SEQUENCE</scope>
    <source>
        <strain evidence="10">86-124</strain>
    </source>
</reference>
<evidence type="ECO:0000256" key="1">
    <source>
        <dbReference type="ARBA" id="ARBA00004141"/>
    </source>
</evidence>
<keyword evidence="4 7" id="KW-0472">Membrane</keyword>
<feature type="region of interest" description="Disordered" evidence="6">
    <location>
        <begin position="292"/>
        <end position="376"/>
    </location>
</feature>
<reference evidence="12" key="4">
    <citation type="journal article" date="2022" name="Microb. Genom.">
        <title>A global pangenome for the wheat fungal pathogen Pyrenophora tritici-repentis and prediction of effector protein structural homology.</title>
        <authorList>
            <person name="Moolhuijzen P.M."/>
            <person name="See P.T."/>
            <person name="Shi G."/>
            <person name="Powell H.R."/>
            <person name="Cockram J."/>
            <person name="Jorgensen L.N."/>
            <person name="Benslimane H."/>
            <person name="Strelkov S.E."/>
            <person name="Turner J."/>
            <person name="Liu Z."/>
            <person name="Moffat C.S."/>
        </authorList>
    </citation>
    <scope>NUCLEOTIDE SEQUENCE [LARGE SCALE GENOMIC DNA]</scope>
</reference>
<dbReference type="EMBL" id="NQIK02000001">
    <property type="protein sequence ID" value="KAF7577989.1"/>
    <property type="molecule type" value="Genomic_DNA"/>
</dbReference>
<evidence type="ECO:0000256" key="2">
    <source>
        <dbReference type="ARBA" id="ARBA00022692"/>
    </source>
</evidence>
<feature type="compositionally biased region" description="Acidic residues" evidence="6">
    <location>
        <begin position="326"/>
        <end position="339"/>
    </location>
</feature>
<feature type="transmembrane region" description="Helical" evidence="7">
    <location>
        <begin position="20"/>
        <end position="43"/>
    </location>
</feature>